<dbReference type="PANTHER" id="PTHR11596:SF5">
    <property type="entry name" value="ALKALINE PHOSPHATASE"/>
    <property type="match status" value="1"/>
</dbReference>
<evidence type="ECO:0000256" key="2">
    <source>
        <dbReference type="RuleBase" id="RU003946"/>
    </source>
</evidence>
<evidence type="ECO:0000256" key="1">
    <source>
        <dbReference type="ARBA" id="ARBA00022553"/>
    </source>
</evidence>
<feature type="compositionally biased region" description="Gly residues" evidence="3">
    <location>
        <begin position="588"/>
        <end position="602"/>
    </location>
</feature>
<organism evidence="6 7">
    <name type="scientific">Microbacterium algihabitans</name>
    <dbReference type="NCBI Taxonomy" id="3075992"/>
    <lineage>
        <taxon>Bacteria</taxon>
        <taxon>Bacillati</taxon>
        <taxon>Actinomycetota</taxon>
        <taxon>Actinomycetes</taxon>
        <taxon>Micrococcales</taxon>
        <taxon>Microbacteriaceae</taxon>
        <taxon>Microbacterium</taxon>
    </lineage>
</organism>
<evidence type="ECO:0000256" key="4">
    <source>
        <dbReference type="SAM" id="Phobius"/>
    </source>
</evidence>
<proteinExistence type="inferred from homology"/>
<feature type="compositionally biased region" description="Low complexity" evidence="3">
    <location>
        <begin position="549"/>
        <end position="587"/>
    </location>
</feature>
<feature type="signal peptide" evidence="5">
    <location>
        <begin position="1"/>
        <end position="35"/>
    </location>
</feature>
<gene>
    <name evidence="6" type="primary">phoA</name>
    <name evidence="6" type="ORF">RWH43_14500</name>
</gene>
<accession>A0ABU3RZT3</accession>
<dbReference type="CDD" id="cd16012">
    <property type="entry name" value="ALP"/>
    <property type="match status" value="1"/>
</dbReference>
<evidence type="ECO:0000256" key="3">
    <source>
        <dbReference type="SAM" id="MobiDB-lite"/>
    </source>
</evidence>
<feature type="chain" id="PRO_5046079269" evidence="5">
    <location>
        <begin position="36"/>
        <end position="641"/>
    </location>
</feature>
<evidence type="ECO:0000313" key="6">
    <source>
        <dbReference type="EMBL" id="MDU0327968.1"/>
    </source>
</evidence>
<dbReference type="Pfam" id="PF00245">
    <property type="entry name" value="Alk_phosphatase"/>
    <property type="match status" value="1"/>
</dbReference>
<dbReference type="Gene3D" id="3.40.720.10">
    <property type="entry name" value="Alkaline Phosphatase, subunit A"/>
    <property type="match status" value="1"/>
</dbReference>
<evidence type="ECO:0000313" key="7">
    <source>
        <dbReference type="Proteomes" id="UP001256673"/>
    </source>
</evidence>
<evidence type="ECO:0000256" key="5">
    <source>
        <dbReference type="SAM" id="SignalP"/>
    </source>
</evidence>
<keyword evidence="4" id="KW-1133">Transmembrane helix</keyword>
<comment type="caution">
    <text evidence="6">The sequence shown here is derived from an EMBL/GenBank/DDBJ whole genome shotgun (WGS) entry which is preliminary data.</text>
</comment>
<feature type="region of interest" description="Disordered" evidence="3">
    <location>
        <begin position="549"/>
        <end position="602"/>
    </location>
</feature>
<dbReference type="SUPFAM" id="SSF53649">
    <property type="entry name" value="Alkaline phosphatase-like"/>
    <property type="match status" value="1"/>
</dbReference>
<comment type="similarity">
    <text evidence="2">Belongs to the alkaline phosphatase family.</text>
</comment>
<dbReference type="InterPro" id="IPR001952">
    <property type="entry name" value="Alkaline_phosphatase"/>
</dbReference>
<keyword evidence="7" id="KW-1185">Reference proteome</keyword>
<dbReference type="EC" id="3.1.3.1" evidence="6"/>
<keyword evidence="1" id="KW-0597">Phosphoprotein</keyword>
<dbReference type="NCBIfam" id="NF007810">
    <property type="entry name" value="PRK10518.1"/>
    <property type="match status" value="1"/>
</dbReference>
<feature type="transmembrane region" description="Helical" evidence="4">
    <location>
        <begin position="610"/>
        <end position="630"/>
    </location>
</feature>
<keyword evidence="4" id="KW-0472">Membrane</keyword>
<reference evidence="6 7" key="1">
    <citation type="submission" date="2023-09" db="EMBL/GenBank/DDBJ databases">
        <title>Microbacterium fusihabitans sp. nov., Microbacterium phycihabitans sp. nov., and Microbacterium cervinum sp. nov., isolated from dried seaweeds of beach.</title>
        <authorList>
            <person name="Lee S.D."/>
        </authorList>
    </citation>
    <scope>NUCLEOTIDE SEQUENCE [LARGE SCALE GENOMIC DNA]</scope>
    <source>
        <strain evidence="6 7">KSW2-21</strain>
    </source>
</reference>
<dbReference type="PRINTS" id="PR00113">
    <property type="entry name" value="ALKPHPHTASE"/>
</dbReference>
<name>A0ABU3RZT3_9MICO</name>
<sequence length="641" mass="64604">MDSRTSRRLRTAAAAVAVALTASTSVAMLAAPALAATPGDVAEHGGATRNDGDMTDALRESVVDGPAKNVILLIGDGMGDSEITVARNYAEGAGGRFAGIDALPLTGQYTTYSVNEQGQPNYASESASTASAWSTGTKTVNGRLSVDFQNKPQSTLLEIAKANGLKTGNVSTAEIQDATPGAEIAHISARGCYGPEQTTEKCSSEALENGGLGSISEQLLNVRPDVTLGGGAASFSQTAAAGAWKGETLFAQAEDRGYTLVDDAAGLDAVTGADADQPLLGLFSEGNFPVRWNGPEATDLTAGGDLPEAVSCTENPERLASGLSLASLTSKAIDLLDGDEGFFLQVEGASIDKQDHAANACGQIGETVDLDEAVQVAMDFARTQGDTLVVVTADHAHTSQIVGSAIPGLNTHLLTADGQPMIVAYGTSPEGGSQQHTGAQVRIAGYGPGAANVVGLTDQTDLFFTAANGLALEQNLAALSAEATVSVPSEVRPGDTFIVAADGFAADWQLTGGVADAADLGQRDALRGSARFEATAPDAEGTYEITVRGTQTGTTKTTSVTVSEAAAPAPTTAPTTAPTPEPSQSAGAGAGAGTGAGQGGNGSPLATTGAALPIGAAVLAAGLLAVGAYLRSRRRRHTEFV</sequence>
<dbReference type="RefSeq" id="WP_316001804.1">
    <property type="nucleotide sequence ID" value="NZ_JAWDIU010000005.1"/>
</dbReference>
<keyword evidence="6" id="KW-0378">Hydrolase</keyword>
<dbReference type="PANTHER" id="PTHR11596">
    <property type="entry name" value="ALKALINE PHOSPHATASE"/>
    <property type="match status" value="1"/>
</dbReference>
<dbReference type="EMBL" id="JAWDIU010000005">
    <property type="protein sequence ID" value="MDU0327968.1"/>
    <property type="molecule type" value="Genomic_DNA"/>
</dbReference>
<keyword evidence="5" id="KW-0732">Signal</keyword>
<dbReference type="SMART" id="SM00098">
    <property type="entry name" value="alkPPc"/>
    <property type="match status" value="1"/>
</dbReference>
<dbReference type="Proteomes" id="UP001256673">
    <property type="component" value="Unassembled WGS sequence"/>
</dbReference>
<keyword evidence="4" id="KW-0812">Transmembrane</keyword>
<protein>
    <submittedName>
        <fullName evidence="6">Alkaline phosphatase</fullName>
        <ecNumber evidence="6">3.1.3.1</ecNumber>
    </submittedName>
</protein>
<dbReference type="GO" id="GO:0004035">
    <property type="term" value="F:alkaline phosphatase activity"/>
    <property type="evidence" value="ECO:0007669"/>
    <property type="project" value="UniProtKB-EC"/>
</dbReference>
<dbReference type="InterPro" id="IPR017850">
    <property type="entry name" value="Alkaline_phosphatase_core_sf"/>
</dbReference>